<dbReference type="Proteomes" id="UP000325141">
    <property type="component" value="Unassembled WGS sequence"/>
</dbReference>
<dbReference type="AlphaFoldDB" id="A0A5M6CLT5"/>
<feature type="transmembrane region" description="Helical" evidence="1">
    <location>
        <begin position="38"/>
        <end position="57"/>
    </location>
</feature>
<keyword evidence="3" id="KW-1185">Reference proteome</keyword>
<keyword evidence="1" id="KW-0812">Transmembrane</keyword>
<organism evidence="2 3">
    <name type="scientific">Paenimyroides baculatum</name>
    <dbReference type="NCBI Taxonomy" id="2608000"/>
    <lineage>
        <taxon>Bacteria</taxon>
        <taxon>Pseudomonadati</taxon>
        <taxon>Bacteroidota</taxon>
        <taxon>Flavobacteriia</taxon>
        <taxon>Flavobacteriales</taxon>
        <taxon>Flavobacteriaceae</taxon>
        <taxon>Paenimyroides</taxon>
    </lineage>
</organism>
<feature type="transmembrane region" description="Helical" evidence="1">
    <location>
        <begin position="95"/>
        <end position="114"/>
    </location>
</feature>
<protein>
    <submittedName>
        <fullName evidence="2">Uncharacterized protein</fullName>
    </submittedName>
</protein>
<accession>A0A5M6CLT5</accession>
<comment type="caution">
    <text evidence="2">The sequence shown here is derived from an EMBL/GenBank/DDBJ whole genome shotgun (WGS) entry which is preliminary data.</text>
</comment>
<name>A0A5M6CLT5_9FLAO</name>
<evidence type="ECO:0000313" key="2">
    <source>
        <dbReference type="EMBL" id="KAA5534275.1"/>
    </source>
</evidence>
<feature type="transmembrane region" description="Helical" evidence="1">
    <location>
        <begin position="7"/>
        <end position="32"/>
    </location>
</feature>
<sequence>MKTLIRLVSIISYMSIILTGQMIGIPLILWLVFSIFNFGNIDQLFAIFGFIGIILNLSKLKNNIVVAILSFLLMLSPIVSRLVQVPIEMFEYLGFQIPLIIFILTYLTYILIIAKEKILISKSNKN</sequence>
<reference evidence="2 3" key="1">
    <citation type="submission" date="2019-09" db="EMBL/GenBank/DDBJ databases">
        <title>Genome sequence and assembly of Flavobacterium sp.</title>
        <authorList>
            <person name="Chhetri G."/>
        </authorList>
    </citation>
    <scope>NUCLEOTIDE SEQUENCE [LARGE SCALE GENOMIC DNA]</scope>
    <source>
        <strain evidence="2 3">SNL9</strain>
    </source>
</reference>
<dbReference type="EMBL" id="VWSG01000006">
    <property type="protein sequence ID" value="KAA5534275.1"/>
    <property type="molecule type" value="Genomic_DNA"/>
</dbReference>
<dbReference type="RefSeq" id="WP_150012478.1">
    <property type="nucleotide sequence ID" value="NZ_VWSG01000006.1"/>
</dbReference>
<evidence type="ECO:0000256" key="1">
    <source>
        <dbReference type="SAM" id="Phobius"/>
    </source>
</evidence>
<proteinExistence type="predicted"/>
<gene>
    <name evidence="2" type="ORF">F0460_09200</name>
</gene>
<feature type="transmembrane region" description="Helical" evidence="1">
    <location>
        <begin position="64"/>
        <end position="83"/>
    </location>
</feature>
<evidence type="ECO:0000313" key="3">
    <source>
        <dbReference type="Proteomes" id="UP000325141"/>
    </source>
</evidence>
<keyword evidence="1" id="KW-0472">Membrane</keyword>
<keyword evidence="1" id="KW-1133">Transmembrane helix</keyword>